<evidence type="ECO:0000313" key="2">
    <source>
        <dbReference type="Proteomes" id="UP000192578"/>
    </source>
</evidence>
<evidence type="ECO:0000313" key="1">
    <source>
        <dbReference type="EMBL" id="OQV23405.1"/>
    </source>
</evidence>
<dbReference type="InterPro" id="IPR021109">
    <property type="entry name" value="Peptidase_aspartic_dom_sf"/>
</dbReference>
<dbReference type="Proteomes" id="UP000192578">
    <property type="component" value="Unassembled WGS sequence"/>
</dbReference>
<proteinExistence type="predicted"/>
<dbReference type="OrthoDB" id="10616453at2759"/>
<comment type="caution">
    <text evidence="1">The sequence shown here is derived from an EMBL/GenBank/DDBJ whole genome shotgun (WGS) entry which is preliminary data.</text>
</comment>
<dbReference type="EMBL" id="MTYJ01000012">
    <property type="protein sequence ID" value="OQV23405.1"/>
    <property type="molecule type" value="Genomic_DNA"/>
</dbReference>
<reference evidence="2" key="1">
    <citation type="submission" date="2017-01" db="EMBL/GenBank/DDBJ databases">
        <title>Comparative genomics of anhydrobiosis in the tardigrade Hypsibius dujardini.</title>
        <authorList>
            <person name="Yoshida Y."/>
            <person name="Koutsovoulos G."/>
            <person name="Laetsch D."/>
            <person name="Stevens L."/>
            <person name="Kumar S."/>
            <person name="Horikawa D."/>
            <person name="Ishino K."/>
            <person name="Komine S."/>
            <person name="Tomita M."/>
            <person name="Blaxter M."/>
            <person name="Arakawa K."/>
        </authorList>
    </citation>
    <scope>NUCLEOTIDE SEQUENCE [LARGE SCALE GENOMIC DNA]</scope>
    <source>
        <strain evidence="2">Z151</strain>
    </source>
</reference>
<accession>A0A1W0X7A3</accession>
<gene>
    <name evidence="1" type="ORF">BV898_02849</name>
</gene>
<dbReference type="AlphaFoldDB" id="A0A1W0X7A3"/>
<protein>
    <submittedName>
        <fullName evidence="1">Uncharacterized protein</fullName>
    </submittedName>
</protein>
<dbReference type="Pfam" id="PF13975">
    <property type="entry name" value="gag-asp_proteas"/>
    <property type="match status" value="1"/>
</dbReference>
<dbReference type="Gene3D" id="2.40.70.10">
    <property type="entry name" value="Acid Proteases"/>
    <property type="match status" value="1"/>
</dbReference>
<keyword evidence="2" id="KW-1185">Reference proteome</keyword>
<dbReference type="SUPFAM" id="SSF50630">
    <property type="entry name" value="Acid proteases"/>
    <property type="match status" value="1"/>
</dbReference>
<organism evidence="1 2">
    <name type="scientific">Hypsibius exemplaris</name>
    <name type="common">Freshwater tardigrade</name>
    <dbReference type="NCBI Taxonomy" id="2072580"/>
    <lineage>
        <taxon>Eukaryota</taxon>
        <taxon>Metazoa</taxon>
        <taxon>Ecdysozoa</taxon>
        <taxon>Tardigrada</taxon>
        <taxon>Eutardigrada</taxon>
        <taxon>Parachela</taxon>
        <taxon>Hypsibioidea</taxon>
        <taxon>Hypsibiidae</taxon>
        <taxon>Hypsibius</taxon>
    </lineage>
</organism>
<sequence length="190" mass="21480">MLDLKIEEYPAKCLWDTGSSVSAVSSEVIRQLGLEYLVDPFQKFQLRSATGHQVVSEGAIQLKVDTFGQQANLLVQVFRDMPGQLDMILGWPDTRRILDQPGKEQQGGFSKNLHVSMEEARKTAEKEDIVDLSRLEKSFSTMFPKEVFFMGPTIPGEKEIQKPKLECPCGYMSESYYEKVRHGDVCIEGP</sequence>
<name>A0A1W0X7A3_HYPEX</name>